<dbReference type="Pfam" id="PF03466">
    <property type="entry name" value="LysR_substrate"/>
    <property type="match status" value="1"/>
</dbReference>
<keyword evidence="7" id="KW-1185">Reference proteome</keyword>
<evidence type="ECO:0000256" key="2">
    <source>
        <dbReference type="ARBA" id="ARBA00023015"/>
    </source>
</evidence>
<evidence type="ECO:0000259" key="5">
    <source>
        <dbReference type="PROSITE" id="PS50931"/>
    </source>
</evidence>
<dbReference type="Proteomes" id="UP001205601">
    <property type="component" value="Unassembled WGS sequence"/>
</dbReference>
<keyword evidence="2" id="KW-0805">Transcription regulation</keyword>
<dbReference type="InterPro" id="IPR005119">
    <property type="entry name" value="LysR_subst-bd"/>
</dbReference>
<accession>A0ABT2NJ45</accession>
<evidence type="ECO:0000256" key="4">
    <source>
        <dbReference type="ARBA" id="ARBA00023163"/>
    </source>
</evidence>
<sequence length="292" mass="30182">MPDHPPFPDWNDLRDLLLMHEAGSLSAAARRAGVSQSTMSRRLAALEAGGFPLLLRGAGGGLEPTARGAALLQAARAMRQAHDALVPSLEGAAPPIRVAACEVTAGLFLADALSAWAERGGVAADLSVHEDLFALPPAGYDILVTPAESAPDGAQAVEIGQIDWGLYAAPDYLAHCAPVPGAATLDGHRVIRASASLAEISAYRWLAGLGGQVAMLSSSPLAQRAACERGQGIALLPGALAAGLVAVGLPGPPPTPVWMLADARDASHPRIAAFLRWARGHFRRRRSSPPSP</sequence>
<keyword evidence="3" id="KW-0238">DNA-binding</keyword>
<dbReference type="InterPro" id="IPR036390">
    <property type="entry name" value="WH_DNA-bd_sf"/>
</dbReference>
<dbReference type="SUPFAM" id="SSF53850">
    <property type="entry name" value="Periplasmic binding protein-like II"/>
    <property type="match status" value="1"/>
</dbReference>
<comment type="caution">
    <text evidence="6">The sequence shown here is derived from an EMBL/GenBank/DDBJ whole genome shotgun (WGS) entry which is preliminary data.</text>
</comment>
<dbReference type="Gene3D" id="3.40.190.290">
    <property type="match status" value="1"/>
</dbReference>
<reference evidence="7" key="1">
    <citation type="submission" date="2023-07" db="EMBL/GenBank/DDBJ databases">
        <title>Defluviimonas sediminis sp. nov., isolated from mangrove sediment.</title>
        <authorList>
            <person name="Liu L."/>
            <person name="Li J."/>
            <person name="Huang Y."/>
            <person name="Pan J."/>
            <person name="Li M."/>
        </authorList>
    </citation>
    <scope>NUCLEOTIDE SEQUENCE [LARGE SCALE GENOMIC DNA]</scope>
    <source>
        <strain evidence="7">FT324</strain>
    </source>
</reference>
<evidence type="ECO:0000313" key="6">
    <source>
        <dbReference type="EMBL" id="MCT8328755.1"/>
    </source>
</evidence>
<dbReference type="InterPro" id="IPR036388">
    <property type="entry name" value="WH-like_DNA-bd_sf"/>
</dbReference>
<dbReference type="PROSITE" id="PS50931">
    <property type="entry name" value="HTH_LYSR"/>
    <property type="match status" value="1"/>
</dbReference>
<keyword evidence="4" id="KW-0804">Transcription</keyword>
<dbReference type="EMBL" id="JAOCQF010000001">
    <property type="protein sequence ID" value="MCT8328755.1"/>
    <property type="molecule type" value="Genomic_DNA"/>
</dbReference>
<dbReference type="Gene3D" id="1.10.10.10">
    <property type="entry name" value="Winged helix-like DNA-binding domain superfamily/Winged helix DNA-binding domain"/>
    <property type="match status" value="1"/>
</dbReference>
<dbReference type="SUPFAM" id="SSF46785">
    <property type="entry name" value="Winged helix' DNA-binding domain"/>
    <property type="match status" value="1"/>
</dbReference>
<feature type="domain" description="HTH lysR-type" evidence="5">
    <location>
        <begin position="8"/>
        <end position="65"/>
    </location>
</feature>
<protein>
    <submittedName>
        <fullName evidence="6">LysR family transcriptional regulator</fullName>
    </submittedName>
</protein>
<dbReference type="InterPro" id="IPR000847">
    <property type="entry name" value="LysR_HTH_N"/>
</dbReference>
<dbReference type="InterPro" id="IPR050176">
    <property type="entry name" value="LTTR"/>
</dbReference>
<evidence type="ECO:0000313" key="7">
    <source>
        <dbReference type="Proteomes" id="UP001205601"/>
    </source>
</evidence>
<gene>
    <name evidence="6" type="ORF">N5I32_04410</name>
</gene>
<organism evidence="6 7">
    <name type="scientific">Albidovulum sediminis</name>
    <dbReference type="NCBI Taxonomy" id="3066345"/>
    <lineage>
        <taxon>Bacteria</taxon>
        <taxon>Pseudomonadati</taxon>
        <taxon>Pseudomonadota</taxon>
        <taxon>Alphaproteobacteria</taxon>
        <taxon>Rhodobacterales</taxon>
        <taxon>Paracoccaceae</taxon>
        <taxon>Albidovulum</taxon>
    </lineage>
</organism>
<name>A0ABT2NJ45_9RHOB</name>
<dbReference type="PANTHER" id="PTHR30579:SF3">
    <property type="entry name" value="TRANSCRIPTIONAL REGULATORY PROTEIN"/>
    <property type="match status" value="1"/>
</dbReference>
<dbReference type="PANTHER" id="PTHR30579">
    <property type="entry name" value="TRANSCRIPTIONAL REGULATOR"/>
    <property type="match status" value="1"/>
</dbReference>
<dbReference type="RefSeq" id="WP_261494179.1">
    <property type="nucleotide sequence ID" value="NZ_JAOCQF010000001.1"/>
</dbReference>
<evidence type="ECO:0000256" key="1">
    <source>
        <dbReference type="ARBA" id="ARBA00009437"/>
    </source>
</evidence>
<comment type="similarity">
    <text evidence="1">Belongs to the LysR transcriptional regulatory family.</text>
</comment>
<evidence type="ECO:0000256" key="3">
    <source>
        <dbReference type="ARBA" id="ARBA00023125"/>
    </source>
</evidence>
<proteinExistence type="inferred from homology"/>
<dbReference type="Pfam" id="PF00126">
    <property type="entry name" value="HTH_1"/>
    <property type="match status" value="1"/>
</dbReference>